<dbReference type="AlphaFoldDB" id="A0A8C6H5C3"/>
<evidence type="ECO:0000256" key="11">
    <source>
        <dbReference type="ARBA" id="ARBA00023211"/>
    </source>
</evidence>
<reference evidence="16" key="2">
    <citation type="submission" date="2025-09" db="UniProtKB">
        <authorList>
            <consortium name="Ensembl"/>
        </authorList>
    </citation>
    <scope>IDENTIFICATION</scope>
</reference>
<dbReference type="PANTHER" id="PTHR12849">
    <property type="entry name" value="RNA LARIAT DEBRANCHING ENZYME"/>
    <property type="match status" value="1"/>
</dbReference>
<dbReference type="PANTHER" id="PTHR12849:SF0">
    <property type="entry name" value="LARIAT DEBRANCHING ENZYME"/>
    <property type="match status" value="1"/>
</dbReference>
<dbReference type="InterPro" id="IPR007708">
    <property type="entry name" value="DBR1_C"/>
</dbReference>
<keyword evidence="10" id="KW-0408">Iron</keyword>
<evidence type="ECO:0000256" key="12">
    <source>
        <dbReference type="ARBA" id="ARBA00023242"/>
    </source>
</evidence>
<protein>
    <recommendedName>
        <fullName evidence="13">Lariat debranching enzyme</fullName>
    </recommendedName>
</protein>
<evidence type="ECO:0000256" key="4">
    <source>
        <dbReference type="ARBA" id="ARBA00004123"/>
    </source>
</evidence>
<dbReference type="InterPro" id="IPR004843">
    <property type="entry name" value="Calcineurin-like_PHP"/>
</dbReference>
<evidence type="ECO:0000256" key="3">
    <source>
        <dbReference type="ARBA" id="ARBA00001954"/>
    </source>
</evidence>
<dbReference type="GO" id="GO:0000292">
    <property type="term" value="P:RNA fragment catabolic process"/>
    <property type="evidence" value="ECO:0007669"/>
    <property type="project" value="Ensembl"/>
</dbReference>
<sequence length="548" mass="62017">MRVAVAGCCHGELDKIYETLALAERRGSGPVDLLLCCGDFQAVRNEADLRCMAVPPKYRHMQTFYRYYSGEKKAPVLTIFIGGNHEASNHLQELPYGGWVAPNIYYLGLAGVVKYRGVRIGGISGIFKSHDYRKGHFECPPYNSSTIRSIYHVRNIEVYKLKQLKQPVHIFLSHDWPRNIYHYGNKKQLLKTKSFFRQEVENSTLGSPAASELLEHLQPAYWFSAHLHVKFAALMQHQATDKDQAGKETKFLALDKCLPHRDFLQVLEIEHDPSAPEYLEYDVEWLTVLRATDDLINVTGGLWNMPEDNGLHTRWDYSATEETMKEVMEKLNHDPKVPCNFSMTAACYDPSKPQTQVKLVHRINPQTTEFCAQLGITDINVMIQKAREEEHHQCGEYEQQGDPGTEESEEDRSEYNTDTSALSSINPDEIMLDEEEEEEEEEAVSAHSDMNTPSVEPASDQASDLSTSFSDVRNLPSSMFVSSDDASRSPASGEGKCGETVESGDEKDLAKFPLKRLSDEHEPEQRKKIKRRNQAIYAAVDGEDASAE</sequence>
<keyword evidence="8" id="KW-0378">Hydrolase</keyword>
<feature type="compositionally biased region" description="Polar residues" evidence="14">
    <location>
        <begin position="448"/>
        <end position="481"/>
    </location>
</feature>
<comment type="cofactor">
    <cofactor evidence="3">
        <name>Fe(2+)</name>
        <dbReference type="ChEBI" id="CHEBI:29033"/>
    </cofactor>
</comment>
<feature type="domain" description="Lariat debranching enzyme C-terminal" evidence="15">
    <location>
        <begin position="235"/>
        <end position="380"/>
    </location>
</feature>
<comment type="subcellular location">
    <subcellularLocation>
        <location evidence="4">Nucleus</location>
    </subcellularLocation>
</comment>
<evidence type="ECO:0000259" key="15">
    <source>
        <dbReference type="SMART" id="SM01124"/>
    </source>
</evidence>
<dbReference type="Proteomes" id="UP000694415">
    <property type="component" value="Unplaced"/>
</dbReference>
<evidence type="ECO:0000256" key="14">
    <source>
        <dbReference type="SAM" id="MobiDB-lite"/>
    </source>
</evidence>
<organism evidence="16 17">
    <name type="scientific">Mus spicilegus</name>
    <name type="common">Mound-building mouse</name>
    <dbReference type="NCBI Taxonomy" id="10103"/>
    <lineage>
        <taxon>Eukaryota</taxon>
        <taxon>Metazoa</taxon>
        <taxon>Chordata</taxon>
        <taxon>Craniata</taxon>
        <taxon>Vertebrata</taxon>
        <taxon>Euteleostomi</taxon>
        <taxon>Mammalia</taxon>
        <taxon>Eutheria</taxon>
        <taxon>Euarchontoglires</taxon>
        <taxon>Glires</taxon>
        <taxon>Rodentia</taxon>
        <taxon>Myomorpha</taxon>
        <taxon>Muroidea</taxon>
        <taxon>Muridae</taxon>
        <taxon>Murinae</taxon>
        <taxon>Mus</taxon>
        <taxon>Mus</taxon>
    </lineage>
</organism>
<dbReference type="InterPro" id="IPR041816">
    <property type="entry name" value="Dbr1_N"/>
</dbReference>
<comment type="cofactor">
    <cofactor evidence="1">
        <name>Mn(2+)</name>
        <dbReference type="ChEBI" id="CHEBI:29035"/>
    </cofactor>
</comment>
<dbReference type="Gene3D" id="3.60.21.10">
    <property type="match status" value="1"/>
</dbReference>
<comment type="cofactor">
    <cofactor evidence="2">
        <name>Zn(2+)</name>
        <dbReference type="ChEBI" id="CHEBI:29105"/>
    </cofactor>
</comment>
<evidence type="ECO:0000256" key="1">
    <source>
        <dbReference type="ARBA" id="ARBA00001936"/>
    </source>
</evidence>
<keyword evidence="12" id="KW-0539">Nucleus</keyword>
<feature type="region of interest" description="Disordered" evidence="14">
    <location>
        <begin position="390"/>
        <end position="548"/>
    </location>
</feature>
<evidence type="ECO:0000256" key="10">
    <source>
        <dbReference type="ARBA" id="ARBA00023004"/>
    </source>
</evidence>
<keyword evidence="6" id="KW-0507">mRNA processing</keyword>
<dbReference type="Pfam" id="PF00149">
    <property type="entry name" value="Metallophos"/>
    <property type="match status" value="1"/>
</dbReference>
<dbReference type="SUPFAM" id="SSF56300">
    <property type="entry name" value="Metallo-dependent phosphatases"/>
    <property type="match status" value="1"/>
</dbReference>
<comment type="similarity">
    <text evidence="5">Belongs to the lariat debranching enzyme family.</text>
</comment>
<keyword evidence="9" id="KW-0862">Zinc</keyword>
<keyword evidence="17" id="KW-1185">Reference proteome</keyword>
<dbReference type="GO" id="GO:0000398">
    <property type="term" value="P:mRNA splicing, via spliceosome"/>
    <property type="evidence" value="ECO:0007669"/>
    <property type="project" value="Ensembl"/>
</dbReference>
<evidence type="ECO:0000256" key="7">
    <source>
        <dbReference type="ARBA" id="ARBA00022723"/>
    </source>
</evidence>
<evidence type="ECO:0000256" key="6">
    <source>
        <dbReference type="ARBA" id="ARBA00022664"/>
    </source>
</evidence>
<dbReference type="FunFam" id="3.60.21.10:FF:000035">
    <property type="entry name" value="Lariat debranching enzyme"/>
    <property type="match status" value="1"/>
</dbReference>
<evidence type="ECO:0000256" key="5">
    <source>
        <dbReference type="ARBA" id="ARBA00006045"/>
    </source>
</evidence>
<accession>A0A8C6H5C3</accession>
<dbReference type="SMART" id="SM01124">
    <property type="entry name" value="DBR1"/>
    <property type="match status" value="1"/>
</dbReference>
<evidence type="ECO:0000313" key="16">
    <source>
        <dbReference type="Ensembl" id="ENSMSIP00000016888.1"/>
    </source>
</evidence>
<feature type="compositionally biased region" description="Basic and acidic residues" evidence="14">
    <location>
        <begin position="496"/>
        <end position="526"/>
    </location>
</feature>
<name>A0A8C6H5C3_MUSSI</name>
<dbReference type="GO" id="GO:0008419">
    <property type="term" value="F:RNA lariat debranching enzyme activity"/>
    <property type="evidence" value="ECO:0007669"/>
    <property type="project" value="Ensembl"/>
</dbReference>
<dbReference type="GeneTree" id="ENSGT00510000047481"/>
<proteinExistence type="inferred from homology"/>
<evidence type="ECO:0000256" key="2">
    <source>
        <dbReference type="ARBA" id="ARBA00001947"/>
    </source>
</evidence>
<reference evidence="16" key="1">
    <citation type="submission" date="2025-08" db="UniProtKB">
        <authorList>
            <consortium name="Ensembl"/>
        </authorList>
    </citation>
    <scope>IDENTIFICATION</scope>
</reference>
<feature type="compositionally biased region" description="Polar residues" evidence="14">
    <location>
        <begin position="416"/>
        <end position="426"/>
    </location>
</feature>
<dbReference type="Ensembl" id="ENSMSIT00000021376.1">
    <property type="protein sequence ID" value="ENSMSIP00000016888.1"/>
    <property type="gene ID" value="ENSMSIG00000014459.1"/>
</dbReference>
<dbReference type="CDD" id="cd00844">
    <property type="entry name" value="MPP_Dbr1_N"/>
    <property type="match status" value="1"/>
</dbReference>
<evidence type="ECO:0000313" key="17">
    <source>
        <dbReference type="Proteomes" id="UP000694415"/>
    </source>
</evidence>
<evidence type="ECO:0000256" key="9">
    <source>
        <dbReference type="ARBA" id="ARBA00022833"/>
    </source>
</evidence>
<keyword evidence="11" id="KW-0464">Manganese</keyword>
<dbReference type="GO" id="GO:0005654">
    <property type="term" value="C:nucleoplasm"/>
    <property type="evidence" value="ECO:0007669"/>
    <property type="project" value="Ensembl"/>
</dbReference>
<dbReference type="InterPro" id="IPR029052">
    <property type="entry name" value="Metallo-depent_PP-like"/>
</dbReference>
<keyword evidence="7" id="KW-0479">Metal-binding</keyword>
<evidence type="ECO:0000256" key="13">
    <source>
        <dbReference type="ARBA" id="ARBA00074092"/>
    </source>
</evidence>
<evidence type="ECO:0000256" key="8">
    <source>
        <dbReference type="ARBA" id="ARBA00022801"/>
    </source>
</evidence>
<dbReference type="Pfam" id="PF05011">
    <property type="entry name" value="DBR1"/>
    <property type="match status" value="1"/>
</dbReference>
<feature type="compositionally biased region" description="Acidic residues" evidence="14">
    <location>
        <begin position="430"/>
        <end position="443"/>
    </location>
</feature>
<dbReference type="GO" id="GO:0046872">
    <property type="term" value="F:metal ion binding"/>
    <property type="evidence" value="ECO:0007669"/>
    <property type="project" value="UniProtKB-KW"/>
</dbReference>